<gene>
    <name evidence="1" type="ORF">HETSPECPRED_010570</name>
</gene>
<protein>
    <submittedName>
        <fullName evidence="1">Uncharacterized protein</fullName>
    </submittedName>
</protein>
<reference evidence="1" key="1">
    <citation type="submission" date="2021-03" db="EMBL/GenBank/DDBJ databases">
        <authorList>
            <person name="Tagirdzhanova G."/>
        </authorList>
    </citation>
    <scope>NUCLEOTIDE SEQUENCE</scope>
</reference>
<evidence type="ECO:0000313" key="1">
    <source>
        <dbReference type="EMBL" id="CAF9937131.1"/>
    </source>
</evidence>
<proteinExistence type="predicted"/>
<dbReference type="EMBL" id="CAJPDS010000098">
    <property type="protein sequence ID" value="CAF9937131.1"/>
    <property type="molecule type" value="Genomic_DNA"/>
</dbReference>
<organism evidence="1 2">
    <name type="scientific">Heterodermia speciosa</name>
    <dbReference type="NCBI Taxonomy" id="116794"/>
    <lineage>
        <taxon>Eukaryota</taxon>
        <taxon>Fungi</taxon>
        <taxon>Dikarya</taxon>
        <taxon>Ascomycota</taxon>
        <taxon>Pezizomycotina</taxon>
        <taxon>Lecanoromycetes</taxon>
        <taxon>OSLEUM clade</taxon>
        <taxon>Lecanoromycetidae</taxon>
        <taxon>Caliciales</taxon>
        <taxon>Physciaceae</taxon>
        <taxon>Heterodermia</taxon>
    </lineage>
</organism>
<dbReference type="OrthoDB" id="5365129at2759"/>
<comment type="caution">
    <text evidence="1">The sequence shown here is derived from an EMBL/GenBank/DDBJ whole genome shotgun (WGS) entry which is preliminary data.</text>
</comment>
<keyword evidence="2" id="KW-1185">Reference proteome</keyword>
<dbReference type="AlphaFoldDB" id="A0A8H3GC16"/>
<sequence length="347" mass="38099">MASMAHAIAVDYTANLTSSATNLAVSTVGLISLMLSVFNFAPIDESLPGGYLTFRLGIAINQYEDMGAGGDHPDVRLWTEQGDFTGIYTAEGMKPKTGYLHDGEIGDLIIPQNNIYNDMPTYALLSANNNGICIAYVQIAGADGPDLAWVGNWGRTCQKEWYHSGIVIGGKALECTWIDKNGDHDTTGLQVHFPDFRYSGEGYDRDAEYLCTHPPSLSFRTEPDPKTVIFYTPGKRSSPPKRGSTLRARSEPAPVFTDQRLIKSNLTIHTASSLCESTTSRGPDFVSLPEGRFCDMETKKLWPICASPQEGDCFDNEAHDVRLVGSVGKRDGPVALMKNYTRVTHWE</sequence>
<evidence type="ECO:0000313" key="2">
    <source>
        <dbReference type="Proteomes" id="UP000664521"/>
    </source>
</evidence>
<dbReference type="Proteomes" id="UP000664521">
    <property type="component" value="Unassembled WGS sequence"/>
</dbReference>
<name>A0A8H3GC16_9LECA</name>
<accession>A0A8H3GC16</accession>